<gene>
    <name evidence="6" type="ORF">DDB_G0288775</name>
</gene>
<dbReference type="Gene3D" id="3.30.830.10">
    <property type="entry name" value="Metalloenzyme, LuxS/M16 peptidase-like"/>
    <property type="match status" value="1"/>
</dbReference>
<dbReference type="VEuPathDB" id="AmoebaDB:DDB_G0288775"/>
<keyword evidence="5" id="KW-0482">Metalloprotease</keyword>
<dbReference type="HOGENOM" id="CLU_2781211_0_0_1"/>
<dbReference type="GO" id="GO:0006508">
    <property type="term" value="P:proteolysis"/>
    <property type="evidence" value="ECO:0007669"/>
    <property type="project" value="UniProtKB-KW"/>
</dbReference>
<evidence type="ECO:0000256" key="1">
    <source>
        <dbReference type="ARBA" id="ARBA00022670"/>
    </source>
</evidence>
<keyword evidence="4" id="KW-0862">Zinc</keyword>
<dbReference type="SMR" id="Q54IG8"/>
<accession>Q54IG8</accession>
<sequence>MQYDGTSKVCEGIGRQILTLGRRLSPFEVYTRINEITVADVQRVAYTLLRDVSPAVTAIVLTANYHDYN</sequence>
<dbReference type="InterPro" id="IPR011249">
    <property type="entry name" value="Metalloenz_LuxS/M16"/>
</dbReference>
<keyword evidence="3" id="KW-0378">Hydrolase</keyword>
<dbReference type="KEGG" id="ddi:DDB_G0288775"/>
<keyword evidence="2" id="KW-0479">Metal-binding</keyword>
<keyword evidence="1" id="KW-0645">Protease</keyword>
<dbReference type="PANTHER" id="PTHR11851:SF149">
    <property type="entry name" value="GH01077P"/>
    <property type="match status" value="1"/>
</dbReference>
<evidence type="ECO:0000256" key="5">
    <source>
        <dbReference type="ARBA" id="ARBA00023049"/>
    </source>
</evidence>
<evidence type="ECO:0000256" key="3">
    <source>
        <dbReference type="ARBA" id="ARBA00022801"/>
    </source>
</evidence>
<evidence type="ECO:0000313" key="7">
    <source>
        <dbReference type="Proteomes" id="UP000002195"/>
    </source>
</evidence>
<evidence type="ECO:0000313" key="6">
    <source>
        <dbReference type="EMBL" id="EAL63009.1"/>
    </source>
</evidence>
<dbReference type="AlphaFoldDB" id="Q54IG8"/>
<dbReference type="PaxDb" id="44689-DDB0188096"/>
<dbReference type="PANTHER" id="PTHR11851">
    <property type="entry name" value="METALLOPROTEASE"/>
    <property type="match status" value="1"/>
</dbReference>
<protein>
    <submittedName>
        <fullName evidence="6">Uncharacterized protein</fullName>
    </submittedName>
</protein>
<dbReference type="EMBL" id="AAFI02000125">
    <property type="protein sequence ID" value="EAL63009.1"/>
    <property type="molecule type" value="Genomic_DNA"/>
</dbReference>
<dbReference type="Proteomes" id="UP000002195">
    <property type="component" value="Unassembled WGS sequence"/>
</dbReference>
<dbReference type="InParanoid" id="Q54IG8"/>
<dbReference type="GO" id="GO:0008237">
    <property type="term" value="F:metallopeptidase activity"/>
    <property type="evidence" value="ECO:0007669"/>
    <property type="project" value="UniProtKB-KW"/>
</dbReference>
<organism evidence="6 7">
    <name type="scientific">Dictyostelium discoideum</name>
    <name type="common">Social amoeba</name>
    <dbReference type="NCBI Taxonomy" id="44689"/>
    <lineage>
        <taxon>Eukaryota</taxon>
        <taxon>Amoebozoa</taxon>
        <taxon>Evosea</taxon>
        <taxon>Eumycetozoa</taxon>
        <taxon>Dictyostelia</taxon>
        <taxon>Dictyosteliales</taxon>
        <taxon>Dictyosteliaceae</taxon>
        <taxon>Dictyostelium</taxon>
    </lineage>
</organism>
<dbReference type="SUPFAM" id="SSF63411">
    <property type="entry name" value="LuxS/MPP-like metallohydrolase"/>
    <property type="match status" value="1"/>
</dbReference>
<proteinExistence type="predicted"/>
<dbReference type="GeneID" id="8626795"/>
<reference evidence="6 7" key="1">
    <citation type="journal article" date="2005" name="Nature">
        <title>The genome of the social amoeba Dictyostelium discoideum.</title>
        <authorList>
            <consortium name="The Dictyostelium discoideum Sequencing Consortium"/>
            <person name="Eichinger L."/>
            <person name="Pachebat J.A."/>
            <person name="Glockner G."/>
            <person name="Rajandream M.A."/>
            <person name="Sucgang R."/>
            <person name="Berriman M."/>
            <person name="Song J."/>
            <person name="Olsen R."/>
            <person name="Szafranski K."/>
            <person name="Xu Q."/>
            <person name="Tunggal B."/>
            <person name="Kummerfeld S."/>
            <person name="Madera M."/>
            <person name="Konfortov B.A."/>
            <person name="Rivero F."/>
            <person name="Bankier A.T."/>
            <person name="Lehmann R."/>
            <person name="Hamlin N."/>
            <person name="Davies R."/>
            <person name="Gaudet P."/>
            <person name="Fey P."/>
            <person name="Pilcher K."/>
            <person name="Chen G."/>
            <person name="Saunders D."/>
            <person name="Sodergren E."/>
            <person name="Davis P."/>
            <person name="Kerhornou A."/>
            <person name="Nie X."/>
            <person name="Hall N."/>
            <person name="Anjard C."/>
            <person name="Hemphill L."/>
            <person name="Bason N."/>
            <person name="Farbrother P."/>
            <person name="Desany B."/>
            <person name="Just E."/>
            <person name="Morio T."/>
            <person name="Rost R."/>
            <person name="Churcher C."/>
            <person name="Cooper J."/>
            <person name="Haydock S."/>
            <person name="van Driessche N."/>
            <person name="Cronin A."/>
            <person name="Goodhead I."/>
            <person name="Muzny D."/>
            <person name="Mourier T."/>
            <person name="Pain A."/>
            <person name="Lu M."/>
            <person name="Harper D."/>
            <person name="Lindsay R."/>
            <person name="Hauser H."/>
            <person name="James K."/>
            <person name="Quiles M."/>
            <person name="Madan Babu M."/>
            <person name="Saito T."/>
            <person name="Buchrieser C."/>
            <person name="Wardroper A."/>
            <person name="Felder M."/>
            <person name="Thangavelu M."/>
            <person name="Johnson D."/>
            <person name="Knights A."/>
            <person name="Loulseged H."/>
            <person name="Mungall K."/>
            <person name="Oliver K."/>
            <person name="Price C."/>
            <person name="Quail M.A."/>
            <person name="Urushihara H."/>
            <person name="Hernandez J."/>
            <person name="Rabbinowitsch E."/>
            <person name="Steffen D."/>
            <person name="Sanders M."/>
            <person name="Ma J."/>
            <person name="Kohara Y."/>
            <person name="Sharp S."/>
            <person name="Simmonds M."/>
            <person name="Spiegler S."/>
            <person name="Tivey A."/>
            <person name="Sugano S."/>
            <person name="White B."/>
            <person name="Walker D."/>
            <person name="Woodward J."/>
            <person name="Winckler T."/>
            <person name="Tanaka Y."/>
            <person name="Shaulsky G."/>
            <person name="Schleicher M."/>
            <person name="Weinstock G."/>
            <person name="Rosenthal A."/>
            <person name="Cox E.C."/>
            <person name="Chisholm R.L."/>
            <person name="Gibbs R."/>
            <person name="Loomis W.F."/>
            <person name="Platzer M."/>
            <person name="Kay R.R."/>
            <person name="Williams J."/>
            <person name="Dear P.H."/>
            <person name="Noegel A.A."/>
            <person name="Barrell B."/>
            <person name="Kuspa A."/>
        </authorList>
    </citation>
    <scope>NUCLEOTIDE SEQUENCE [LARGE SCALE GENOMIC DNA]</scope>
    <source>
        <strain evidence="6 7">AX4</strain>
    </source>
</reference>
<dbReference type="InterPro" id="IPR050361">
    <property type="entry name" value="MPP/UQCRC_Complex"/>
</dbReference>
<evidence type="ECO:0000256" key="2">
    <source>
        <dbReference type="ARBA" id="ARBA00022723"/>
    </source>
</evidence>
<dbReference type="eggNOG" id="KOG0960">
    <property type="taxonomic scope" value="Eukaryota"/>
</dbReference>
<dbReference type="GO" id="GO:0046872">
    <property type="term" value="F:metal ion binding"/>
    <property type="evidence" value="ECO:0007669"/>
    <property type="project" value="UniProtKB-KW"/>
</dbReference>
<dbReference type="RefSeq" id="XP_636509.1">
    <property type="nucleotide sequence ID" value="XM_631417.1"/>
</dbReference>
<name>Q54IG8_DICDI</name>
<keyword evidence="7" id="KW-1185">Reference proteome</keyword>
<evidence type="ECO:0000256" key="4">
    <source>
        <dbReference type="ARBA" id="ARBA00022833"/>
    </source>
</evidence>
<dbReference type="STRING" id="44689.Q54IG8"/>
<comment type="caution">
    <text evidence="6">The sequence shown here is derived from an EMBL/GenBank/DDBJ whole genome shotgun (WGS) entry which is preliminary data.</text>
</comment>